<comment type="caution">
    <text evidence="1">The sequence shown here is derived from an EMBL/GenBank/DDBJ whole genome shotgun (WGS) entry which is preliminary data.</text>
</comment>
<dbReference type="EMBL" id="QFYS01000003">
    <property type="protein sequence ID" value="RAK66454.1"/>
    <property type="molecule type" value="Genomic_DNA"/>
</dbReference>
<name>A0A328BKJ2_9CAUL</name>
<dbReference type="AlphaFoldDB" id="A0A328BKJ2"/>
<dbReference type="RefSeq" id="WP_111275763.1">
    <property type="nucleotide sequence ID" value="NZ_QFYS01000003.1"/>
</dbReference>
<organism evidence="1 2">
    <name type="scientific">Phenylobacterium kunshanense</name>
    <dbReference type="NCBI Taxonomy" id="1445034"/>
    <lineage>
        <taxon>Bacteria</taxon>
        <taxon>Pseudomonadati</taxon>
        <taxon>Pseudomonadota</taxon>
        <taxon>Alphaproteobacteria</taxon>
        <taxon>Caulobacterales</taxon>
        <taxon>Caulobacteraceae</taxon>
        <taxon>Phenylobacterium</taxon>
    </lineage>
</organism>
<evidence type="ECO:0000313" key="2">
    <source>
        <dbReference type="Proteomes" id="UP000249524"/>
    </source>
</evidence>
<dbReference type="OrthoDB" id="7210913at2"/>
<sequence>MSGQRIIWVSPLADGWAVFCAGFEPLVFRSGARAEAQARRLANCLAGLGRTVRVRVLDRARNLAGDQLYPAV</sequence>
<proteinExistence type="predicted"/>
<accession>A0A328BKJ2</accession>
<reference evidence="1 2" key="1">
    <citation type="submission" date="2018-05" db="EMBL/GenBank/DDBJ databases">
        <authorList>
            <person name="Lanie J.A."/>
            <person name="Ng W.-L."/>
            <person name="Kazmierczak K.M."/>
            <person name="Andrzejewski T.M."/>
            <person name="Davidsen T.M."/>
            <person name="Wayne K.J."/>
            <person name="Tettelin H."/>
            <person name="Glass J.I."/>
            <person name="Rusch D."/>
            <person name="Podicherti R."/>
            <person name="Tsui H.-C.T."/>
            <person name="Winkler M.E."/>
        </authorList>
    </citation>
    <scope>NUCLEOTIDE SEQUENCE [LARGE SCALE GENOMIC DNA]</scope>
    <source>
        <strain evidence="1 2">BUT-10</strain>
    </source>
</reference>
<dbReference type="Proteomes" id="UP000249524">
    <property type="component" value="Unassembled WGS sequence"/>
</dbReference>
<protein>
    <submittedName>
        <fullName evidence="1">Uncharacterized protein</fullName>
    </submittedName>
</protein>
<keyword evidence="2" id="KW-1185">Reference proteome</keyword>
<gene>
    <name evidence="1" type="ORF">DJ019_09435</name>
</gene>
<evidence type="ECO:0000313" key="1">
    <source>
        <dbReference type="EMBL" id="RAK66454.1"/>
    </source>
</evidence>